<sequence>MSRVWQTSMSETCDAMPAPEGDVTAQDTYGCPLDSKCKKHCQGLGFKDGKCEGATHLTCHCIG</sequence>
<protein>
    <recommendedName>
        <fullName evidence="5">Defensin</fullName>
    </recommendedName>
</protein>
<keyword evidence="4" id="KW-1185">Reference proteome</keyword>
<evidence type="ECO:0000313" key="4">
    <source>
        <dbReference type="Proteomes" id="UP000759131"/>
    </source>
</evidence>
<dbReference type="GO" id="GO:0005576">
    <property type="term" value="C:extracellular region"/>
    <property type="evidence" value="ECO:0007669"/>
    <property type="project" value="UniProtKB-SubCell"/>
</dbReference>
<dbReference type="SUPFAM" id="SSF57095">
    <property type="entry name" value="Scorpion toxin-like"/>
    <property type="match status" value="1"/>
</dbReference>
<evidence type="ECO:0000313" key="3">
    <source>
        <dbReference type="EMBL" id="CAD7633951.1"/>
    </source>
</evidence>
<dbReference type="InterPro" id="IPR036574">
    <property type="entry name" value="Scorpion_toxin-like_sf"/>
</dbReference>
<dbReference type="AlphaFoldDB" id="A0A7R9L4T9"/>
<dbReference type="Gene3D" id="3.30.30.10">
    <property type="entry name" value="Knottin, scorpion toxin-like"/>
    <property type="match status" value="1"/>
</dbReference>
<dbReference type="OrthoDB" id="6522471at2759"/>
<evidence type="ECO:0000256" key="1">
    <source>
        <dbReference type="ARBA" id="ARBA00004613"/>
    </source>
</evidence>
<accession>A0A7R9L4T9</accession>
<dbReference type="EMBL" id="OC868267">
    <property type="protein sequence ID" value="CAD7633951.1"/>
    <property type="molecule type" value="Genomic_DNA"/>
</dbReference>
<comment type="subcellular location">
    <subcellularLocation>
        <location evidence="1">Secreted</location>
    </subcellularLocation>
</comment>
<reference evidence="3" key="1">
    <citation type="submission" date="2020-11" db="EMBL/GenBank/DDBJ databases">
        <authorList>
            <person name="Tran Van P."/>
        </authorList>
    </citation>
    <scope>NUCLEOTIDE SEQUENCE</scope>
</reference>
<evidence type="ECO:0008006" key="5">
    <source>
        <dbReference type="Google" id="ProtNLM"/>
    </source>
</evidence>
<organism evidence="3">
    <name type="scientific">Medioppia subpectinata</name>
    <dbReference type="NCBI Taxonomy" id="1979941"/>
    <lineage>
        <taxon>Eukaryota</taxon>
        <taxon>Metazoa</taxon>
        <taxon>Ecdysozoa</taxon>
        <taxon>Arthropoda</taxon>
        <taxon>Chelicerata</taxon>
        <taxon>Arachnida</taxon>
        <taxon>Acari</taxon>
        <taxon>Acariformes</taxon>
        <taxon>Sarcoptiformes</taxon>
        <taxon>Oribatida</taxon>
        <taxon>Brachypylina</taxon>
        <taxon>Oppioidea</taxon>
        <taxon>Oppiidae</taxon>
        <taxon>Medioppia</taxon>
    </lineage>
</organism>
<name>A0A7R9L4T9_9ACAR</name>
<proteinExistence type="predicted"/>
<keyword evidence="2" id="KW-0964">Secreted</keyword>
<dbReference type="Proteomes" id="UP000759131">
    <property type="component" value="Unassembled WGS sequence"/>
</dbReference>
<dbReference type="EMBL" id="CAJPIZ010013692">
    <property type="protein sequence ID" value="CAG2114381.1"/>
    <property type="molecule type" value="Genomic_DNA"/>
</dbReference>
<gene>
    <name evidence="3" type="ORF">OSB1V03_LOCUS14347</name>
</gene>
<evidence type="ECO:0000256" key="2">
    <source>
        <dbReference type="ARBA" id="ARBA00022525"/>
    </source>
</evidence>